<feature type="region of interest" description="Disordered" evidence="1">
    <location>
        <begin position="37"/>
        <end position="118"/>
    </location>
</feature>
<evidence type="ECO:0000313" key="2">
    <source>
        <dbReference type="EMBL" id="KAK7349044.1"/>
    </source>
</evidence>
<dbReference type="Proteomes" id="UP001374584">
    <property type="component" value="Unassembled WGS sequence"/>
</dbReference>
<comment type="caution">
    <text evidence="2">The sequence shown here is derived from an EMBL/GenBank/DDBJ whole genome shotgun (WGS) entry which is preliminary data.</text>
</comment>
<gene>
    <name evidence="2" type="ORF">VNO80_23886</name>
</gene>
<protein>
    <submittedName>
        <fullName evidence="2">Uncharacterized protein</fullName>
    </submittedName>
</protein>
<accession>A0AAN9M9Z4</accession>
<name>A0AAN9M9Z4_PHACN</name>
<evidence type="ECO:0000313" key="3">
    <source>
        <dbReference type="Proteomes" id="UP001374584"/>
    </source>
</evidence>
<feature type="compositionally biased region" description="Polar residues" evidence="1">
    <location>
        <begin position="43"/>
        <end position="52"/>
    </location>
</feature>
<reference evidence="2 3" key="1">
    <citation type="submission" date="2024-01" db="EMBL/GenBank/DDBJ databases">
        <title>The genomes of 5 underutilized Papilionoideae crops provide insights into root nodulation and disease resistanc.</title>
        <authorList>
            <person name="Jiang F."/>
        </authorList>
    </citation>
    <scope>NUCLEOTIDE SEQUENCE [LARGE SCALE GENOMIC DNA]</scope>
    <source>
        <strain evidence="2">JINMINGXINNONG_FW02</strain>
        <tissue evidence="2">Leaves</tissue>
    </source>
</reference>
<dbReference type="AlphaFoldDB" id="A0AAN9M9Z4"/>
<feature type="compositionally biased region" description="Basic and acidic residues" evidence="1">
    <location>
        <begin position="70"/>
        <end position="79"/>
    </location>
</feature>
<dbReference type="EMBL" id="JAYMYR010000008">
    <property type="protein sequence ID" value="KAK7349044.1"/>
    <property type="molecule type" value="Genomic_DNA"/>
</dbReference>
<sequence length="118" mass="13222">MLKILDLNIMYILSVALRSIIDRLYQEKLRLEFHKNEPYLNQVEPSENTENSMDMPEQAGDTDMPEQAEDTGHEIKEATTVDNHVAENMPPENSAEDVTMVDKSDGVAKEETGVGAAE</sequence>
<proteinExistence type="predicted"/>
<organism evidence="2 3">
    <name type="scientific">Phaseolus coccineus</name>
    <name type="common">Scarlet runner bean</name>
    <name type="synonym">Phaseolus multiflorus</name>
    <dbReference type="NCBI Taxonomy" id="3886"/>
    <lineage>
        <taxon>Eukaryota</taxon>
        <taxon>Viridiplantae</taxon>
        <taxon>Streptophyta</taxon>
        <taxon>Embryophyta</taxon>
        <taxon>Tracheophyta</taxon>
        <taxon>Spermatophyta</taxon>
        <taxon>Magnoliopsida</taxon>
        <taxon>eudicotyledons</taxon>
        <taxon>Gunneridae</taxon>
        <taxon>Pentapetalae</taxon>
        <taxon>rosids</taxon>
        <taxon>fabids</taxon>
        <taxon>Fabales</taxon>
        <taxon>Fabaceae</taxon>
        <taxon>Papilionoideae</taxon>
        <taxon>50 kb inversion clade</taxon>
        <taxon>NPAAA clade</taxon>
        <taxon>indigoferoid/millettioid clade</taxon>
        <taxon>Phaseoleae</taxon>
        <taxon>Phaseolus</taxon>
    </lineage>
</organism>
<keyword evidence="3" id="KW-1185">Reference proteome</keyword>
<evidence type="ECO:0000256" key="1">
    <source>
        <dbReference type="SAM" id="MobiDB-lite"/>
    </source>
</evidence>
<feature type="compositionally biased region" description="Basic and acidic residues" evidence="1">
    <location>
        <begin position="100"/>
        <end position="112"/>
    </location>
</feature>